<comment type="cofactor">
    <cofactor evidence="1">
        <name>Zn(2+)</name>
        <dbReference type="ChEBI" id="CHEBI:29105"/>
    </cofactor>
</comment>
<keyword evidence="5" id="KW-0560">Oxidoreductase</keyword>
<dbReference type="InterPro" id="IPR013149">
    <property type="entry name" value="ADH-like_C"/>
</dbReference>
<dbReference type="Proteomes" id="UP001168694">
    <property type="component" value="Unassembled WGS sequence"/>
</dbReference>
<evidence type="ECO:0000259" key="6">
    <source>
        <dbReference type="Pfam" id="PF00107"/>
    </source>
</evidence>
<evidence type="ECO:0000313" key="7">
    <source>
        <dbReference type="EMBL" id="MDN4075300.1"/>
    </source>
</evidence>
<evidence type="ECO:0000256" key="3">
    <source>
        <dbReference type="ARBA" id="ARBA00022723"/>
    </source>
</evidence>
<dbReference type="PANTHER" id="PTHR43350:SF17">
    <property type="entry name" value="NAD-DEPENDENT ALCOHOL DEHYDROGENASE"/>
    <property type="match status" value="1"/>
</dbReference>
<dbReference type="EMBL" id="JAUHLN010000005">
    <property type="protein sequence ID" value="MDN4075300.1"/>
    <property type="molecule type" value="Genomic_DNA"/>
</dbReference>
<protein>
    <submittedName>
        <fullName evidence="7">Zinc-binding dehydrogenase</fullName>
    </submittedName>
</protein>
<evidence type="ECO:0000256" key="5">
    <source>
        <dbReference type="ARBA" id="ARBA00023002"/>
    </source>
</evidence>
<dbReference type="InterPro" id="IPR036291">
    <property type="entry name" value="NAD(P)-bd_dom_sf"/>
</dbReference>
<feature type="domain" description="Alcohol dehydrogenase-like C-terminal" evidence="6">
    <location>
        <begin position="6"/>
        <end position="82"/>
    </location>
</feature>
<dbReference type="PANTHER" id="PTHR43350">
    <property type="entry name" value="NAD-DEPENDENT ALCOHOL DEHYDROGENASE"/>
    <property type="match status" value="1"/>
</dbReference>
<name>A0ABT8EBJ1_9BACL</name>
<keyword evidence="4" id="KW-0862">Zinc</keyword>
<dbReference type="Gene3D" id="3.40.50.720">
    <property type="entry name" value="NAD(P)-binding Rossmann-like Domain"/>
    <property type="match status" value="1"/>
</dbReference>
<comment type="similarity">
    <text evidence="2">Belongs to the zinc-containing alcohol dehydrogenase family.</text>
</comment>
<evidence type="ECO:0000256" key="1">
    <source>
        <dbReference type="ARBA" id="ARBA00001947"/>
    </source>
</evidence>
<dbReference type="Pfam" id="PF00107">
    <property type="entry name" value="ADH_zinc_N"/>
    <property type="match status" value="1"/>
</dbReference>
<comment type="caution">
    <text evidence="7">The sequence shown here is derived from an EMBL/GenBank/DDBJ whole genome shotgun (WGS) entry which is preliminary data.</text>
</comment>
<evidence type="ECO:0000256" key="4">
    <source>
        <dbReference type="ARBA" id="ARBA00022833"/>
    </source>
</evidence>
<evidence type="ECO:0000256" key="2">
    <source>
        <dbReference type="ARBA" id="ARBA00008072"/>
    </source>
</evidence>
<keyword evidence="3" id="KW-0479">Metal-binding</keyword>
<dbReference type="SUPFAM" id="SSF51735">
    <property type="entry name" value="NAD(P)-binding Rossmann-fold domains"/>
    <property type="match status" value="1"/>
</dbReference>
<sequence length="94" mass="10186">MLQRWLGLLTIQALKAAGASGVLVVELSEERRNLARKIFADVILNPAEVDAVQEIKRLTNDLGVEVSFDAAGVEPTLNANFKKVSILKGNQQNG</sequence>
<keyword evidence="8" id="KW-1185">Reference proteome</keyword>
<dbReference type="RefSeq" id="WP_290401415.1">
    <property type="nucleotide sequence ID" value="NZ_JAUHLN010000005.1"/>
</dbReference>
<accession>A0ABT8EBJ1</accession>
<reference evidence="7" key="1">
    <citation type="submission" date="2023-06" db="EMBL/GenBank/DDBJ databases">
        <title>Draft Genome Sequences of Representative Paenibacillus Polymyxa, Bacillus cereus, Fictibacillus sp., and Brevibacillus agri Strains Isolated from Amazonian Dark Earth.</title>
        <authorList>
            <person name="Pellegrinetti T.A."/>
            <person name="Cunha I.C.M."/>
            <person name="Chaves M.G."/>
            <person name="Freitas A.S."/>
            <person name="Silva A.V.R."/>
            <person name="Tsai S.M."/>
            <person name="Mendes L.W."/>
        </authorList>
    </citation>
    <scope>NUCLEOTIDE SEQUENCE</scope>
    <source>
        <strain evidence="7">CENA-BCM004</strain>
    </source>
</reference>
<gene>
    <name evidence="7" type="ORF">QYF49_20250</name>
</gene>
<proteinExistence type="inferred from homology"/>
<organism evidence="7 8">
    <name type="scientific">Fictibacillus terranigra</name>
    <dbReference type="NCBI Taxonomy" id="3058424"/>
    <lineage>
        <taxon>Bacteria</taxon>
        <taxon>Bacillati</taxon>
        <taxon>Bacillota</taxon>
        <taxon>Bacilli</taxon>
        <taxon>Bacillales</taxon>
        <taxon>Fictibacillaceae</taxon>
        <taxon>Fictibacillus</taxon>
    </lineage>
</organism>
<evidence type="ECO:0000313" key="8">
    <source>
        <dbReference type="Proteomes" id="UP001168694"/>
    </source>
</evidence>